<dbReference type="Pfam" id="PF01161">
    <property type="entry name" value="PBP"/>
    <property type="match status" value="1"/>
</dbReference>
<dbReference type="EMBL" id="BMAW01114713">
    <property type="protein sequence ID" value="GFT63037.1"/>
    <property type="molecule type" value="Genomic_DNA"/>
</dbReference>
<gene>
    <name evidence="1" type="primary">MFT1</name>
    <name evidence="1" type="ORF">NPIL_685551</name>
</gene>
<evidence type="ECO:0000313" key="2">
    <source>
        <dbReference type="Proteomes" id="UP000887013"/>
    </source>
</evidence>
<reference evidence="1" key="1">
    <citation type="submission" date="2020-08" db="EMBL/GenBank/DDBJ databases">
        <title>Multicomponent nature underlies the extraordinary mechanical properties of spider dragline silk.</title>
        <authorList>
            <person name="Kono N."/>
            <person name="Nakamura H."/>
            <person name="Mori M."/>
            <person name="Yoshida Y."/>
            <person name="Ohtoshi R."/>
            <person name="Malay A.D."/>
            <person name="Moran D.A.P."/>
            <person name="Tomita M."/>
            <person name="Numata K."/>
            <person name="Arakawa K."/>
        </authorList>
    </citation>
    <scope>NUCLEOTIDE SEQUENCE</scope>
</reference>
<comment type="caution">
    <text evidence="1">The sequence shown here is derived from an EMBL/GenBank/DDBJ whole genome shotgun (WGS) entry which is preliminary data.</text>
</comment>
<dbReference type="PANTHER" id="PTHR11362:SF82">
    <property type="entry name" value="PHOSPHATIDYLETHANOLAMINE-BINDING PROTEIN 4"/>
    <property type="match status" value="1"/>
</dbReference>
<dbReference type="OrthoDB" id="2506647at2759"/>
<dbReference type="AlphaFoldDB" id="A0A8X6PE05"/>
<proteinExistence type="predicted"/>
<organism evidence="1 2">
    <name type="scientific">Nephila pilipes</name>
    <name type="common">Giant wood spider</name>
    <name type="synonym">Nephila maculata</name>
    <dbReference type="NCBI Taxonomy" id="299642"/>
    <lineage>
        <taxon>Eukaryota</taxon>
        <taxon>Metazoa</taxon>
        <taxon>Ecdysozoa</taxon>
        <taxon>Arthropoda</taxon>
        <taxon>Chelicerata</taxon>
        <taxon>Arachnida</taxon>
        <taxon>Araneae</taxon>
        <taxon>Araneomorphae</taxon>
        <taxon>Entelegynae</taxon>
        <taxon>Araneoidea</taxon>
        <taxon>Nephilidae</taxon>
        <taxon>Nephila</taxon>
    </lineage>
</organism>
<name>A0A8X6PE05_NEPPI</name>
<keyword evidence="2" id="KW-1185">Reference proteome</keyword>
<dbReference type="InterPro" id="IPR008914">
    <property type="entry name" value="PEBP"/>
</dbReference>
<protein>
    <submittedName>
        <fullName evidence="1">Protein MOTHER of FT and TFL1 homolog 1</fullName>
    </submittedName>
</protein>
<dbReference type="CDD" id="cd00866">
    <property type="entry name" value="PEBP_euk"/>
    <property type="match status" value="1"/>
</dbReference>
<accession>A0A8X6PE05</accession>
<dbReference type="SUPFAM" id="SSF49777">
    <property type="entry name" value="PEBP-like"/>
    <property type="match status" value="1"/>
</dbReference>
<dbReference type="Proteomes" id="UP000887013">
    <property type="component" value="Unassembled WGS sequence"/>
</dbReference>
<dbReference type="InterPro" id="IPR036610">
    <property type="entry name" value="PEBP-like_sf"/>
</dbReference>
<dbReference type="Gene3D" id="3.90.280.10">
    <property type="entry name" value="PEBP-like"/>
    <property type="match status" value="1"/>
</dbReference>
<dbReference type="InterPro" id="IPR035810">
    <property type="entry name" value="PEBP_euk"/>
</dbReference>
<dbReference type="PANTHER" id="PTHR11362">
    <property type="entry name" value="PHOSPHATIDYLETHANOLAMINE-BINDING PROTEIN"/>
    <property type="match status" value="1"/>
</dbReference>
<sequence length="248" mass="28500">MNNPKCSDEDAKGIKVQFARDFKVISSFVTNLWKLFKGPKYMKKAWNVDIIQYKKQCSIMTFKLVNWILVISSLCIASLEGACNLKKFREKGIVPNIVPDLPTSVIKVQYTEKALDCGTELPQNVTKFQPGISFTGKNEKLHTLVMFDPDAPTPEDPRLANYRHWVVEDIPGNNFYDGYTVSSYLAPDPPVTSDAHRYIFLIYEQPTNKKLHETFDDEKRTKFKLNTFVQKRKLIGPVAGNFMYVHHL</sequence>
<evidence type="ECO:0000313" key="1">
    <source>
        <dbReference type="EMBL" id="GFT63037.1"/>
    </source>
</evidence>